<evidence type="ECO:0000256" key="2">
    <source>
        <dbReference type="ARBA" id="ARBA00022679"/>
    </source>
</evidence>
<dbReference type="Gene3D" id="3.40.50.300">
    <property type="entry name" value="P-loop containing nucleotide triphosphate hydrolases"/>
    <property type="match status" value="1"/>
</dbReference>
<name>A0ABX6YWP4_9RHOB</name>
<evidence type="ECO:0000256" key="6">
    <source>
        <dbReference type="ARBA" id="ARBA00023136"/>
    </source>
</evidence>
<accession>A0ABX6YWP4</accession>
<dbReference type="InterPro" id="IPR005331">
    <property type="entry name" value="Sulfotransferase"/>
</dbReference>
<dbReference type="Proteomes" id="UP000192422">
    <property type="component" value="Chromosome"/>
</dbReference>
<dbReference type="InterPro" id="IPR018011">
    <property type="entry name" value="Carb_sulfotrans_8-10"/>
</dbReference>
<evidence type="ECO:0000256" key="5">
    <source>
        <dbReference type="ARBA" id="ARBA00023034"/>
    </source>
</evidence>
<keyword evidence="5" id="KW-0333">Golgi apparatus</keyword>
<dbReference type="PANTHER" id="PTHR12137:SF54">
    <property type="entry name" value="CARBOHYDRATE SULFOTRANSFERASE"/>
    <property type="match status" value="1"/>
</dbReference>
<dbReference type="RefSeq" id="WP_083076054.1">
    <property type="nucleotide sequence ID" value="NZ_CP053562.1"/>
</dbReference>
<dbReference type="Pfam" id="PF03567">
    <property type="entry name" value="Sulfotransfer_2"/>
    <property type="match status" value="1"/>
</dbReference>
<keyword evidence="7" id="KW-0325">Glycoprotein</keyword>
<evidence type="ECO:0000256" key="7">
    <source>
        <dbReference type="ARBA" id="ARBA00023180"/>
    </source>
</evidence>
<keyword evidence="6" id="KW-0472">Membrane</keyword>
<comment type="subcellular location">
    <subcellularLocation>
        <location evidence="1">Golgi apparatus membrane</location>
        <topology evidence="1">Single-pass type II membrane protein</topology>
    </subcellularLocation>
</comment>
<keyword evidence="9" id="KW-1185">Reference proteome</keyword>
<keyword evidence="3" id="KW-0812">Transmembrane</keyword>
<evidence type="ECO:0000256" key="3">
    <source>
        <dbReference type="ARBA" id="ARBA00022692"/>
    </source>
</evidence>
<evidence type="ECO:0000256" key="4">
    <source>
        <dbReference type="ARBA" id="ARBA00022989"/>
    </source>
</evidence>
<evidence type="ECO:0000313" key="8">
    <source>
        <dbReference type="EMBL" id="QPZ92146.1"/>
    </source>
</evidence>
<evidence type="ECO:0000313" key="9">
    <source>
        <dbReference type="Proteomes" id="UP000192422"/>
    </source>
</evidence>
<keyword evidence="2" id="KW-0808">Transferase</keyword>
<gene>
    <name evidence="8" type="ORF">AKL02_015470</name>
</gene>
<evidence type="ECO:0000256" key="1">
    <source>
        <dbReference type="ARBA" id="ARBA00004323"/>
    </source>
</evidence>
<dbReference type="SUPFAM" id="SSF52540">
    <property type="entry name" value="P-loop containing nucleoside triphosphate hydrolases"/>
    <property type="match status" value="1"/>
</dbReference>
<reference evidence="8 9" key="1">
    <citation type="submission" date="2020-05" db="EMBL/GenBank/DDBJ databases">
        <title>Thioclava electrotropha strain Elox9 finished genome.</title>
        <authorList>
            <person name="Rowe A.R."/>
            <person name="Wilbanks E.G."/>
        </authorList>
    </citation>
    <scope>NUCLEOTIDE SEQUENCE [LARGE SCALE GENOMIC DNA]</scope>
    <source>
        <strain evidence="8 9">Elox9</strain>
    </source>
</reference>
<organism evidence="8 9">
    <name type="scientific">Thioclava electrotropha</name>
    <dbReference type="NCBI Taxonomy" id="1549850"/>
    <lineage>
        <taxon>Bacteria</taxon>
        <taxon>Pseudomonadati</taxon>
        <taxon>Pseudomonadota</taxon>
        <taxon>Alphaproteobacteria</taxon>
        <taxon>Rhodobacterales</taxon>
        <taxon>Paracoccaceae</taxon>
        <taxon>Thioclava</taxon>
    </lineage>
</organism>
<protein>
    <submittedName>
        <fullName evidence="8">Sulfotransferase family 2 domain-containing protein</fullName>
    </submittedName>
</protein>
<dbReference type="EMBL" id="CP053562">
    <property type="protein sequence ID" value="QPZ92146.1"/>
    <property type="molecule type" value="Genomic_DNA"/>
</dbReference>
<dbReference type="InterPro" id="IPR027417">
    <property type="entry name" value="P-loop_NTPase"/>
</dbReference>
<proteinExistence type="predicted"/>
<dbReference type="PANTHER" id="PTHR12137">
    <property type="entry name" value="CARBOHYDRATE SULFOTRANSFERASE"/>
    <property type="match status" value="1"/>
</dbReference>
<sequence>MHAIYMPKARLLYVKNPKAASTTILRFLYAAEYRRAHSGIDIHEDPALPHGEPWLSTVVGALSSRDARKFSFVRDPVARCVSGFKDFFLLQTNSESGRHLPYITRFGFVPGGDPFTNFDAYLDYLEAMLAVEAWRLDGHFSRQFDNLRPDLISYDFIGKVERTEHDLDRLAAQLELVQIETDAPDDVAINRTGARFTPNADQITRIRELYAIDFETFYPGC</sequence>
<keyword evidence="4" id="KW-1133">Transmembrane helix</keyword>